<dbReference type="AlphaFoldDB" id="A0AAD2HBZ8"/>
<evidence type="ECO:0000313" key="2">
    <source>
        <dbReference type="EMBL" id="CAK5271999.1"/>
    </source>
</evidence>
<feature type="region of interest" description="Disordered" evidence="1">
    <location>
        <begin position="110"/>
        <end position="148"/>
    </location>
</feature>
<name>A0AAD2HBZ8_9AGAR</name>
<accession>A0AAD2HBZ8</accession>
<keyword evidence="3" id="KW-1185">Reference proteome</keyword>
<protein>
    <submittedName>
        <fullName evidence="2">Uncharacterized protein</fullName>
    </submittedName>
</protein>
<organism evidence="2 3">
    <name type="scientific">Mycena citricolor</name>
    <dbReference type="NCBI Taxonomy" id="2018698"/>
    <lineage>
        <taxon>Eukaryota</taxon>
        <taxon>Fungi</taxon>
        <taxon>Dikarya</taxon>
        <taxon>Basidiomycota</taxon>
        <taxon>Agaricomycotina</taxon>
        <taxon>Agaricomycetes</taxon>
        <taxon>Agaricomycetidae</taxon>
        <taxon>Agaricales</taxon>
        <taxon>Marasmiineae</taxon>
        <taxon>Mycenaceae</taxon>
        <taxon>Mycena</taxon>
    </lineage>
</organism>
<evidence type="ECO:0000256" key="1">
    <source>
        <dbReference type="SAM" id="MobiDB-lite"/>
    </source>
</evidence>
<dbReference type="EMBL" id="CAVNYO010000180">
    <property type="protein sequence ID" value="CAK5271999.1"/>
    <property type="molecule type" value="Genomic_DNA"/>
</dbReference>
<gene>
    <name evidence="2" type="ORF">MYCIT1_LOCUS17478</name>
</gene>
<evidence type="ECO:0000313" key="3">
    <source>
        <dbReference type="Proteomes" id="UP001295794"/>
    </source>
</evidence>
<proteinExistence type="predicted"/>
<sequence>MPSATGICSTTCFAFRFTIPSNVHSHVSANQLRNTHSHATCYIHKIGSGVEHLYGVRAKGVKTDFRDSCHGWNAPITVSLNSLSMAGENGATLLVVSTPLAMLTEIPKQRHTSNARTAASAPRDLYSSRHRLVSPPDQTACPRTLRGA</sequence>
<comment type="caution">
    <text evidence="2">The sequence shown here is derived from an EMBL/GenBank/DDBJ whole genome shotgun (WGS) entry which is preliminary data.</text>
</comment>
<reference evidence="2" key="1">
    <citation type="submission" date="2023-11" db="EMBL/GenBank/DDBJ databases">
        <authorList>
            <person name="De Vega J J."/>
            <person name="De Vega J J."/>
        </authorList>
    </citation>
    <scope>NUCLEOTIDE SEQUENCE</scope>
</reference>
<dbReference type="Proteomes" id="UP001295794">
    <property type="component" value="Unassembled WGS sequence"/>
</dbReference>